<reference evidence="2" key="1">
    <citation type="submission" date="2022-06" db="EMBL/GenBank/DDBJ databases">
        <title>Draft genome sequence of Streptomyces sp. RB6PN25 isolated from peat swamp forest in Thailand.</title>
        <authorList>
            <person name="Duangmal K."/>
            <person name="Klaysubun C."/>
        </authorList>
    </citation>
    <scope>NUCLEOTIDE SEQUENCE</scope>
    <source>
        <strain evidence="2">RB6PN25</strain>
    </source>
</reference>
<evidence type="ECO:0000313" key="3">
    <source>
        <dbReference type="Proteomes" id="UP001057702"/>
    </source>
</evidence>
<feature type="region of interest" description="Disordered" evidence="1">
    <location>
        <begin position="1"/>
        <end position="39"/>
    </location>
</feature>
<keyword evidence="3" id="KW-1185">Reference proteome</keyword>
<comment type="caution">
    <text evidence="2">The sequence shown here is derived from an EMBL/GenBank/DDBJ whole genome shotgun (WGS) entry which is preliminary data.</text>
</comment>
<protein>
    <submittedName>
        <fullName evidence="2">Uncharacterized protein</fullName>
    </submittedName>
</protein>
<gene>
    <name evidence="2" type="ORF">NGB36_11560</name>
</gene>
<dbReference type="RefSeq" id="WP_255920135.1">
    <property type="nucleotide sequence ID" value="NZ_JANFNG010000007.1"/>
</dbReference>
<evidence type="ECO:0000313" key="2">
    <source>
        <dbReference type="EMBL" id="MCQ4081219.1"/>
    </source>
</evidence>
<organism evidence="2 3">
    <name type="scientific">Streptomyces humicola</name>
    <dbReference type="NCBI Taxonomy" id="2953240"/>
    <lineage>
        <taxon>Bacteria</taxon>
        <taxon>Bacillati</taxon>
        <taxon>Actinomycetota</taxon>
        <taxon>Actinomycetes</taxon>
        <taxon>Kitasatosporales</taxon>
        <taxon>Streptomycetaceae</taxon>
        <taxon>Streptomyces</taxon>
    </lineage>
</organism>
<dbReference type="EMBL" id="JANFNG010000007">
    <property type="protein sequence ID" value="MCQ4081219.1"/>
    <property type="molecule type" value="Genomic_DNA"/>
</dbReference>
<dbReference type="Proteomes" id="UP001057702">
    <property type="component" value="Unassembled WGS sequence"/>
</dbReference>
<sequence length="160" mass="16388">MSATPKLAPSSSGTAPSRPSSGIPTTASPSPARAGTGSCTSLAVPDSVKQAVTSAYGHQAQPNLVHITPVKGTFYYGRCGQVLYAATRFTLTSGATYAEQVALQDDGAAMKYFSAPMHGSWTFVNSDGFPAGSRGCAAIPQIPSQLAALWGDCLTRTAAE</sequence>
<name>A0ABT1PU74_9ACTN</name>
<evidence type="ECO:0000256" key="1">
    <source>
        <dbReference type="SAM" id="MobiDB-lite"/>
    </source>
</evidence>
<accession>A0ABT1PU74</accession>
<feature type="compositionally biased region" description="Low complexity" evidence="1">
    <location>
        <begin position="8"/>
        <end position="22"/>
    </location>
</feature>
<proteinExistence type="predicted"/>